<keyword evidence="2" id="KW-1185">Reference proteome</keyword>
<evidence type="ECO:0000313" key="1">
    <source>
        <dbReference type="EMBL" id="KAG5614109.1"/>
    </source>
</evidence>
<dbReference type="OrthoDB" id="1300667at2759"/>
<gene>
    <name evidence="1" type="ORF">H5410_013933</name>
</gene>
<proteinExistence type="predicted"/>
<dbReference type="Proteomes" id="UP000824120">
    <property type="component" value="Chromosome 3"/>
</dbReference>
<sequence length="83" mass="9840">MSVTLDNTSNNLTAIDYLKCRLYPINNDSFHIKCATHLELQNLKIVVNNVDLNIEKFQKKYALDEFFYLKCFTLLIFIKSRYN</sequence>
<dbReference type="AlphaFoldDB" id="A0A9J5ZPI5"/>
<accession>A0A9J5ZPI5</accession>
<name>A0A9J5ZPI5_SOLCO</name>
<organism evidence="1 2">
    <name type="scientific">Solanum commersonii</name>
    <name type="common">Commerson's wild potato</name>
    <name type="synonym">Commerson's nightshade</name>
    <dbReference type="NCBI Taxonomy" id="4109"/>
    <lineage>
        <taxon>Eukaryota</taxon>
        <taxon>Viridiplantae</taxon>
        <taxon>Streptophyta</taxon>
        <taxon>Embryophyta</taxon>
        <taxon>Tracheophyta</taxon>
        <taxon>Spermatophyta</taxon>
        <taxon>Magnoliopsida</taxon>
        <taxon>eudicotyledons</taxon>
        <taxon>Gunneridae</taxon>
        <taxon>Pentapetalae</taxon>
        <taxon>asterids</taxon>
        <taxon>lamiids</taxon>
        <taxon>Solanales</taxon>
        <taxon>Solanaceae</taxon>
        <taxon>Solanoideae</taxon>
        <taxon>Solaneae</taxon>
        <taxon>Solanum</taxon>
    </lineage>
</organism>
<reference evidence="1 2" key="1">
    <citation type="submission" date="2020-09" db="EMBL/GenBank/DDBJ databases">
        <title>De no assembly of potato wild relative species, Solanum commersonii.</title>
        <authorList>
            <person name="Cho K."/>
        </authorList>
    </citation>
    <scope>NUCLEOTIDE SEQUENCE [LARGE SCALE GENOMIC DNA]</scope>
    <source>
        <strain evidence="1">LZ3.2</strain>
        <tissue evidence="1">Leaf</tissue>
    </source>
</reference>
<evidence type="ECO:0000313" key="2">
    <source>
        <dbReference type="Proteomes" id="UP000824120"/>
    </source>
</evidence>
<dbReference type="EMBL" id="JACXVP010000003">
    <property type="protein sequence ID" value="KAG5614109.1"/>
    <property type="molecule type" value="Genomic_DNA"/>
</dbReference>
<protein>
    <submittedName>
        <fullName evidence="1">Uncharacterized protein</fullName>
    </submittedName>
</protein>
<comment type="caution">
    <text evidence="1">The sequence shown here is derived from an EMBL/GenBank/DDBJ whole genome shotgun (WGS) entry which is preliminary data.</text>
</comment>